<keyword evidence="1" id="KW-1133">Transmembrane helix</keyword>
<reference evidence="2" key="2">
    <citation type="journal article" date="2015" name="Data Brief">
        <title>Shoot transcriptome of the giant reed, Arundo donax.</title>
        <authorList>
            <person name="Barrero R.A."/>
            <person name="Guerrero F.D."/>
            <person name="Moolhuijzen P."/>
            <person name="Goolsby J.A."/>
            <person name="Tidwell J."/>
            <person name="Bellgard S.E."/>
            <person name="Bellgard M.I."/>
        </authorList>
    </citation>
    <scope>NUCLEOTIDE SEQUENCE</scope>
    <source>
        <tissue evidence="2">Shoot tissue taken approximately 20 cm above the soil surface</tissue>
    </source>
</reference>
<evidence type="ECO:0000313" key="2">
    <source>
        <dbReference type="EMBL" id="JAE28461.1"/>
    </source>
</evidence>
<sequence>MIAAYEESTFNTASFCFIVFAIFNLVFSAERGEHESHARWCWKDLESLQ</sequence>
<dbReference type="EMBL" id="GBRH01169435">
    <property type="protein sequence ID" value="JAE28461.1"/>
    <property type="molecule type" value="Transcribed_RNA"/>
</dbReference>
<accession>A0A0A9H0V7</accession>
<evidence type="ECO:0000256" key="1">
    <source>
        <dbReference type="SAM" id="Phobius"/>
    </source>
</evidence>
<keyword evidence="1" id="KW-0472">Membrane</keyword>
<feature type="transmembrane region" description="Helical" evidence="1">
    <location>
        <begin position="12"/>
        <end position="29"/>
    </location>
</feature>
<reference evidence="2" key="1">
    <citation type="submission" date="2014-09" db="EMBL/GenBank/DDBJ databases">
        <authorList>
            <person name="Magalhaes I.L.F."/>
            <person name="Oliveira U."/>
            <person name="Santos F.R."/>
            <person name="Vidigal T.H.D.A."/>
            <person name="Brescovit A.D."/>
            <person name="Santos A.J."/>
        </authorList>
    </citation>
    <scope>NUCLEOTIDE SEQUENCE</scope>
    <source>
        <tissue evidence="2">Shoot tissue taken approximately 20 cm above the soil surface</tissue>
    </source>
</reference>
<name>A0A0A9H0V7_ARUDO</name>
<organism evidence="2">
    <name type="scientific">Arundo donax</name>
    <name type="common">Giant reed</name>
    <name type="synonym">Donax arundinaceus</name>
    <dbReference type="NCBI Taxonomy" id="35708"/>
    <lineage>
        <taxon>Eukaryota</taxon>
        <taxon>Viridiplantae</taxon>
        <taxon>Streptophyta</taxon>
        <taxon>Embryophyta</taxon>
        <taxon>Tracheophyta</taxon>
        <taxon>Spermatophyta</taxon>
        <taxon>Magnoliopsida</taxon>
        <taxon>Liliopsida</taxon>
        <taxon>Poales</taxon>
        <taxon>Poaceae</taxon>
        <taxon>PACMAD clade</taxon>
        <taxon>Arundinoideae</taxon>
        <taxon>Arundineae</taxon>
        <taxon>Arundo</taxon>
    </lineage>
</organism>
<proteinExistence type="predicted"/>
<dbReference type="AlphaFoldDB" id="A0A0A9H0V7"/>
<keyword evidence="1" id="KW-0812">Transmembrane</keyword>
<protein>
    <submittedName>
        <fullName evidence="2">Uncharacterized protein</fullName>
    </submittedName>
</protein>